<dbReference type="OrthoDB" id="409948at2759"/>
<dbReference type="STRING" id="946122.A0A0C2SPM2"/>
<organism evidence="1 2">
    <name type="scientific">Amanita muscaria (strain Koide BX008)</name>
    <dbReference type="NCBI Taxonomy" id="946122"/>
    <lineage>
        <taxon>Eukaryota</taxon>
        <taxon>Fungi</taxon>
        <taxon>Dikarya</taxon>
        <taxon>Basidiomycota</taxon>
        <taxon>Agaricomycotina</taxon>
        <taxon>Agaricomycetes</taxon>
        <taxon>Agaricomycetidae</taxon>
        <taxon>Agaricales</taxon>
        <taxon>Pluteineae</taxon>
        <taxon>Amanitaceae</taxon>
        <taxon>Amanita</taxon>
    </lineage>
</organism>
<evidence type="ECO:0000313" key="2">
    <source>
        <dbReference type="Proteomes" id="UP000054549"/>
    </source>
</evidence>
<accession>A0A0C2SPM2</accession>
<evidence type="ECO:0000313" key="1">
    <source>
        <dbReference type="EMBL" id="KIL55944.1"/>
    </source>
</evidence>
<reference evidence="1 2" key="1">
    <citation type="submission" date="2014-04" db="EMBL/GenBank/DDBJ databases">
        <title>Evolutionary Origins and Diversification of the Mycorrhizal Mutualists.</title>
        <authorList>
            <consortium name="DOE Joint Genome Institute"/>
            <consortium name="Mycorrhizal Genomics Consortium"/>
            <person name="Kohler A."/>
            <person name="Kuo A."/>
            <person name="Nagy L.G."/>
            <person name="Floudas D."/>
            <person name="Copeland A."/>
            <person name="Barry K.W."/>
            <person name="Cichocki N."/>
            <person name="Veneault-Fourrey C."/>
            <person name="LaButti K."/>
            <person name="Lindquist E.A."/>
            <person name="Lipzen A."/>
            <person name="Lundell T."/>
            <person name="Morin E."/>
            <person name="Murat C."/>
            <person name="Riley R."/>
            <person name="Ohm R."/>
            <person name="Sun H."/>
            <person name="Tunlid A."/>
            <person name="Henrissat B."/>
            <person name="Grigoriev I.V."/>
            <person name="Hibbett D.S."/>
            <person name="Martin F."/>
        </authorList>
    </citation>
    <scope>NUCLEOTIDE SEQUENCE [LARGE SCALE GENOMIC DNA]</scope>
    <source>
        <strain evidence="1 2">Koide BX008</strain>
    </source>
</reference>
<dbReference type="EMBL" id="KN818459">
    <property type="protein sequence ID" value="KIL55944.1"/>
    <property type="molecule type" value="Genomic_DNA"/>
</dbReference>
<sequence>MNYQYRYGSTTTHAIRRLYADGGWTQYYQGLSAALLQSPVSRFGDTAANAGILALLALNPFMKKLPSDHFCVR</sequence>
<proteinExistence type="predicted"/>
<dbReference type="AlphaFoldDB" id="A0A0C2SPM2"/>
<keyword evidence="2" id="KW-1185">Reference proteome</keyword>
<dbReference type="HOGENOM" id="CLU_2704310_0_0_1"/>
<dbReference type="Proteomes" id="UP000054549">
    <property type="component" value="Unassembled WGS sequence"/>
</dbReference>
<dbReference type="PANTHER" id="PTHR47567">
    <property type="entry name" value="MITOCHONDRIAL SUBSTRATE/SOLUTE CARRIER"/>
    <property type="match status" value="1"/>
</dbReference>
<name>A0A0C2SPM2_AMAMK</name>
<gene>
    <name evidence="1" type="ORF">M378DRAFT_173150</name>
</gene>
<dbReference type="PANTHER" id="PTHR47567:SF1">
    <property type="entry name" value="NAD-DEPENDENT EPIMERASE_DEHYDRATASE DOMAIN-CONTAINING PROTEIN"/>
    <property type="match status" value="1"/>
</dbReference>
<dbReference type="InParanoid" id="A0A0C2SPM2"/>
<protein>
    <submittedName>
        <fullName evidence="1">Uncharacterized protein</fullName>
    </submittedName>
</protein>